<dbReference type="InterPro" id="IPR050796">
    <property type="entry name" value="SCF_F-box_component"/>
</dbReference>
<keyword evidence="3" id="KW-1185">Reference proteome</keyword>
<name>A0ABS8SII2_DATST</name>
<dbReference type="InterPro" id="IPR036047">
    <property type="entry name" value="F-box-like_dom_sf"/>
</dbReference>
<dbReference type="Pfam" id="PF00646">
    <property type="entry name" value="F-box"/>
    <property type="match status" value="1"/>
</dbReference>
<dbReference type="EMBL" id="JACEIK010000535">
    <property type="protein sequence ID" value="MCD7458708.1"/>
    <property type="molecule type" value="Genomic_DNA"/>
</dbReference>
<dbReference type="InterPro" id="IPR001810">
    <property type="entry name" value="F-box_dom"/>
</dbReference>
<protein>
    <recommendedName>
        <fullName evidence="1">F-box domain-containing protein</fullName>
    </recommendedName>
</protein>
<dbReference type="PROSITE" id="PS50181">
    <property type="entry name" value="FBOX"/>
    <property type="match status" value="1"/>
</dbReference>
<organism evidence="2 3">
    <name type="scientific">Datura stramonium</name>
    <name type="common">Jimsonweed</name>
    <name type="synonym">Common thornapple</name>
    <dbReference type="NCBI Taxonomy" id="4076"/>
    <lineage>
        <taxon>Eukaryota</taxon>
        <taxon>Viridiplantae</taxon>
        <taxon>Streptophyta</taxon>
        <taxon>Embryophyta</taxon>
        <taxon>Tracheophyta</taxon>
        <taxon>Spermatophyta</taxon>
        <taxon>Magnoliopsida</taxon>
        <taxon>eudicotyledons</taxon>
        <taxon>Gunneridae</taxon>
        <taxon>Pentapetalae</taxon>
        <taxon>asterids</taxon>
        <taxon>lamiids</taxon>
        <taxon>Solanales</taxon>
        <taxon>Solanaceae</taxon>
        <taxon>Solanoideae</taxon>
        <taxon>Datureae</taxon>
        <taxon>Datura</taxon>
    </lineage>
</organism>
<evidence type="ECO:0000259" key="1">
    <source>
        <dbReference type="PROSITE" id="PS50181"/>
    </source>
</evidence>
<dbReference type="SUPFAM" id="SSF81383">
    <property type="entry name" value="F-box domain"/>
    <property type="match status" value="1"/>
</dbReference>
<feature type="domain" description="F-box" evidence="1">
    <location>
        <begin position="1"/>
        <end position="41"/>
    </location>
</feature>
<gene>
    <name evidence="2" type="ORF">HAX54_038924</name>
</gene>
<dbReference type="SMART" id="SM00256">
    <property type="entry name" value="FBOX"/>
    <property type="match status" value="1"/>
</dbReference>
<reference evidence="2 3" key="1">
    <citation type="journal article" date="2021" name="BMC Genomics">
        <title>Datura genome reveals duplications of psychoactive alkaloid biosynthetic genes and high mutation rate following tissue culture.</title>
        <authorList>
            <person name="Rajewski A."/>
            <person name="Carter-House D."/>
            <person name="Stajich J."/>
            <person name="Litt A."/>
        </authorList>
    </citation>
    <scope>NUCLEOTIDE SEQUENCE [LARGE SCALE GENOMIC DNA]</scope>
    <source>
        <strain evidence="2">AR-01</strain>
    </source>
</reference>
<dbReference type="PANTHER" id="PTHR31672:SF13">
    <property type="entry name" value="F-BOX PROTEIN CPR30-LIKE"/>
    <property type="match status" value="1"/>
</dbReference>
<accession>A0ABS8SII2</accession>
<dbReference type="PANTHER" id="PTHR31672">
    <property type="entry name" value="BNACNNG10540D PROTEIN"/>
    <property type="match status" value="1"/>
</dbReference>
<evidence type="ECO:0000313" key="2">
    <source>
        <dbReference type="EMBL" id="MCD7458708.1"/>
    </source>
</evidence>
<dbReference type="Proteomes" id="UP000823775">
    <property type="component" value="Unassembled WGS sequence"/>
</dbReference>
<proteinExistence type="predicted"/>
<sequence length="112" mass="13385">MENHCIFEILTWLPPKSLMRFTPISKSWNTLIRHDPNFVKSHISHSQPRLLFELEVRSHCKEELVTKLNKKRRSEGFPLKLLTPRHYFCNKEMIICSNHCNGLVCLYSYKKK</sequence>
<dbReference type="Gene3D" id="1.20.1280.50">
    <property type="match status" value="1"/>
</dbReference>
<comment type="caution">
    <text evidence="2">The sequence shown here is derived from an EMBL/GenBank/DDBJ whole genome shotgun (WGS) entry which is preliminary data.</text>
</comment>
<evidence type="ECO:0000313" key="3">
    <source>
        <dbReference type="Proteomes" id="UP000823775"/>
    </source>
</evidence>